<evidence type="ECO:0000313" key="2">
    <source>
        <dbReference type="Proteomes" id="UP000694845"/>
    </source>
</evidence>
<dbReference type="Proteomes" id="UP000694845">
    <property type="component" value="Unplaced"/>
</dbReference>
<gene>
    <name evidence="3" type="primary">LOC110978351</name>
</gene>
<keyword evidence="2" id="KW-1185">Reference proteome</keyword>
<dbReference type="AlphaFoldDB" id="A0A8B7YBA6"/>
<proteinExistence type="predicted"/>
<reference evidence="3" key="1">
    <citation type="submission" date="2025-08" db="UniProtKB">
        <authorList>
            <consortium name="RefSeq"/>
        </authorList>
    </citation>
    <scope>IDENTIFICATION</scope>
</reference>
<dbReference type="GeneID" id="110978351"/>
<sequence length="167" mass="19413">MTGDEEKLEKKKRKMEKKQKKMVKKKKVEVEASCEDEEWSSMEEREMEDGELELEELEHFEEEEEDLSSAEGEEKKGKGKAPLPRSRDTAYKKQQKQAAEDQLQASLRISAREAGVVRSRRQYQALVESSSGMRKSSLTMLLQLPGKPSRPPVVLTMTNRRQRMRRL</sequence>
<dbReference type="KEGG" id="aplc:110978351"/>
<accession>A0A8B7YBA6</accession>
<evidence type="ECO:0000313" key="3">
    <source>
        <dbReference type="RefSeq" id="XP_022088981.1"/>
    </source>
</evidence>
<feature type="region of interest" description="Disordered" evidence="1">
    <location>
        <begin position="1"/>
        <end position="101"/>
    </location>
</feature>
<feature type="compositionally biased region" description="Acidic residues" evidence="1">
    <location>
        <begin position="32"/>
        <end position="68"/>
    </location>
</feature>
<protein>
    <submittedName>
        <fullName evidence="3">Histone H3.v1-like</fullName>
    </submittedName>
</protein>
<name>A0A8B7YBA6_ACAPL</name>
<dbReference type="RefSeq" id="XP_022088981.1">
    <property type="nucleotide sequence ID" value="XM_022233289.1"/>
</dbReference>
<feature type="compositionally biased region" description="Basic residues" evidence="1">
    <location>
        <begin position="10"/>
        <end position="27"/>
    </location>
</feature>
<organism evidence="2 3">
    <name type="scientific">Acanthaster planci</name>
    <name type="common">Crown-of-thorns starfish</name>
    <dbReference type="NCBI Taxonomy" id="133434"/>
    <lineage>
        <taxon>Eukaryota</taxon>
        <taxon>Metazoa</taxon>
        <taxon>Echinodermata</taxon>
        <taxon>Eleutherozoa</taxon>
        <taxon>Asterozoa</taxon>
        <taxon>Asteroidea</taxon>
        <taxon>Valvatacea</taxon>
        <taxon>Valvatida</taxon>
        <taxon>Acanthasteridae</taxon>
        <taxon>Acanthaster</taxon>
    </lineage>
</organism>
<evidence type="ECO:0000256" key="1">
    <source>
        <dbReference type="SAM" id="MobiDB-lite"/>
    </source>
</evidence>